<dbReference type="NCBIfam" id="TIGR01439">
    <property type="entry name" value="lp_hng_hel_AbrB"/>
    <property type="match status" value="1"/>
</dbReference>
<evidence type="ECO:0000259" key="2">
    <source>
        <dbReference type="PROSITE" id="PS51740"/>
    </source>
</evidence>
<dbReference type="SMART" id="SM00966">
    <property type="entry name" value="SpoVT_AbrB"/>
    <property type="match status" value="1"/>
</dbReference>
<gene>
    <name evidence="3" type="ORF">C7B45_02805</name>
</gene>
<dbReference type="Gene3D" id="2.10.260.10">
    <property type="match status" value="1"/>
</dbReference>
<dbReference type="PROSITE" id="PS51740">
    <property type="entry name" value="SPOVT_ABRB"/>
    <property type="match status" value="1"/>
</dbReference>
<dbReference type="InterPro" id="IPR007159">
    <property type="entry name" value="SpoVT-AbrB_dom"/>
</dbReference>
<dbReference type="AlphaFoldDB" id="A0A2T2WMN6"/>
<comment type="caution">
    <text evidence="3">The sequence shown here is derived from an EMBL/GenBank/DDBJ whole genome shotgun (WGS) entry which is preliminary data.</text>
</comment>
<accession>A0A2T2WMN6</accession>
<dbReference type="InterPro" id="IPR037914">
    <property type="entry name" value="SpoVT-AbrB_sf"/>
</dbReference>
<dbReference type="Proteomes" id="UP000241848">
    <property type="component" value="Unassembled WGS sequence"/>
</dbReference>
<feature type="domain" description="SpoVT-AbrB" evidence="2">
    <location>
        <begin position="1"/>
        <end position="46"/>
    </location>
</feature>
<protein>
    <submittedName>
        <fullName evidence="3">AbrB family transcriptional regulator</fullName>
    </submittedName>
</protein>
<dbReference type="EMBL" id="PXYV01000005">
    <property type="protein sequence ID" value="PSR23486.1"/>
    <property type="molecule type" value="Genomic_DNA"/>
</dbReference>
<dbReference type="Pfam" id="PF04014">
    <property type="entry name" value="MazE_antitoxin"/>
    <property type="match status" value="1"/>
</dbReference>
<dbReference type="GO" id="GO:0003677">
    <property type="term" value="F:DNA binding"/>
    <property type="evidence" value="ECO:0007669"/>
    <property type="project" value="UniProtKB-UniRule"/>
</dbReference>
<name>A0A2T2WMN6_9FIRM</name>
<evidence type="ECO:0000313" key="4">
    <source>
        <dbReference type="Proteomes" id="UP000241848"/>
    </source>
</evidence>
<sequence length="86" mass="9475">MTMSRVGQKGQVVLPKELRDVIGIGPGDRVVFDIQDGKVVLTPVPARTTSDLLGILRMPEPVNVKEARQDYQNHLVDKLKEGQPDA</sequence>
<evidence type="ECO:0000256" key="1">
    <source>
        <dbReference type="PROSITE-ProRule" id="PRU01076"/>
    </source>
</evidence>
<keyword evidence="1" id="KW-0238">DNA-binding</keyword>
<proteinExistence type="predicted"/>
<organism evidence="3 4">
    <name type="scientific">Sulfobacillus acidophilus</name>
    <dbReference type="NCBI Taxonomy" id="53633"/>
    <lineage>
        <taxon>Bacteria</taxon>
        <taxon>Bacillati</taxon>
        <taxon>Bacillota</taxon>
        <taxon>Clostridia</taxon>
        <taxon>Eubacteriales</taxon>
        <taxon>Clostridiales Family XVII. Incertae Sedis</taxon>
        <taxon>Sulfobacillus</taxon>
    </lineage>
</organism>
<evidence type="ECO:0000313" key="3">
    <source>
        <dbReference type="EMBL" id="PSR23486.1"/>
    </source>
</evidence>
<reference evidence="3 4" key="1">
    <citation type="journal article" date="2014" name="BMC Genomics">
        <title>Comparison of environmental and isolate Sulfobacillus genomes reveals diverse carbon, sulfur, nitrogen, and hydrogen metabolisms.</title>
        <authorList>
            <person name="Justice N.B."/>
            <person name="Norman A."/>
            <person name="Brown C.T."/>
            <person name="Singh A."/>
            <person name="Thomas B.C."/>
            <person name="Banfield J.F."/>
        </authorList>
    </citation>
    <scope>NUCLEOTIDE SEQUENCE [LARGE SCALE GENOMIC DNA]</scope>
    <source>
        <strain evidence="3">AMDSBA3</strain>
    </source>
</reference>
<dbReference type="SUPFAM" id="SSF89447">
    <property type="entry name" value="AbrB/MazE/MraZ-like"/>
    <property type="match status" value="1"/>
</dbReference>